<reference evidence="2" key="1">
    <citation type="submission" date="2020-11" db="EMBL/GenBank/DDBJ databases">
        <authorList>
            <person name="Tran Van P."/>
        </authorList>
    </citation>
    <scope>NUCLEOTIDE SEQUENCE</scope>
</reference>
<dbReference type="OrthoDB" id="5970at2759"/>
<dbReference type="SMART" id="SM00360">
    <property type="entry name" value="RRM"/>
    <property type="match status" value="1"/>
</dbReference>
<dbReference type="Gene3D" id="3.30.70.330">
    <property type="match status" value="1"/>
</dbReference>
<gene>
    <name evidence="2" type="ORF">CTOB1V02_LOCUS1286</name>
</gene>
<dbReference type="SUPFAM" id="SSF54928">
    <property type="entry name" value="RNA-binding domain, RBD"/>
    <property type="match status" value="1"/>
</dbReference>
<dbReference type="AlphaFoldDB" id="A0A7R8W1Z8"/>
<dbReference type="Pfam" id="PF00076">
    <property type="entry name" value="RRM_1"/>
    <property type="match status" value="1"/>
</dbReference>
<dbReference type="EMBL" id="OB660180">
    <property type="protein sequence ID" value="CAD7223296.1"/>
    <property type="molecule type" value="Genomic_DNA"/>
</dbReference>
<dbReference type="FunFam" id="3.30.70.330:FF:001074">
    <property type="entry name" value="Splicing factor, arginine/serine-rich 7"/>
    <property type="match status" value="1"/>
</dbReference>
<dbReference type="InterPro" id="IPR000504">
    <property type="entry name" value="RRM_dom"/>
</dbReference>
<dbReference type="InterPro" id="IPR035979">
    <property type="entry name" value="RBD_domain_sf"/>
</dbReference>
<evidence type="ECO:0000313" key="2">
    <source>
        <dbReference type="EMBL" id="CAD7223296.1"/>
    </source>
</evidence>
<dbReference type="InterPro" id="IPR012677">
    <property type="entry name" value="Nucleotide-bd_a/b_plait_sf"/>
</dbReference>
<feature type="non-terminal residue" evidence="2">
    <location>
        <position position="261"/>
    </location>
</feature>
<dbReference type="PROSITE" id="PS50102">
    <property type="entry name" value="RRM"/>
    <property type="match status" value="1"/>
</dbReference>
<dbReference type="PANTHER" id="PTHR23147">
    <property type="entry name" value="SERINE/ARGININE RICH SPLICING FACTOR"/>
    <property type="match status" value="1"/>
</dbReference>
<proteinExistence type="predicted"/>
<sequence>MSYGGGGTKHREWDLSCKVYVGNLVNNVSQYELESNFAKYGPIKNIWVARNPPGFAFIEFEDPRDAEDACRALDGMRVCGSRIKVEMSHGKARSRGFSGPGGGGRRGPPPRRDSYRRRSRSNPPRLSTCTRFNFLSGDTSQHRLRCYKRRAQSGALVGAIDQPTTPVGLCHLSYHLLSPGLDRALQERGELDPVHTLDLHPRDDLFLHAAKTTTRETNILTHAKNPSWWAMPEVSPKGGEHHDQQRGMALNLNGDANCFRV</sequence>
<name>A0A7R8W1Z8_9CRUS</name>
<evidence type="ECO:0000256" key="1">
    <source>
        <dbReference type="ARBA" id="ARBA00022884"/>
    </source>
</evidence>
<dbReference type="GO" id="GO:0003723">
    <property type="term" value="F:RNA binding"/>
    <property type="evidence" value="ECO:0007669"/>
    <property type="project" value="UniProtKB-UniRule"/>
</dbReference>
<dbReference type="InterPro" id="IPR050907">
    <property type="entry name" value="SRSF"/>
</dbReference>
<accession>A0A7R8W1Z8</accession>
<dbReference type="CDD" id="cd12373">
    <property type="entry name" value="RRM_SRSF3_like"/>
    <property type="match status" value="1"/>
</dbReference>
<keyword evidence="1" id="KW-0694">RNA-binding</keyword>
<organism evidence="2">
    <name type="scientific">Cyprideis torosa</name>
    <dbReference type="NCBI Taxonomy" id="163714"/>
    <lineage>
        <taxon>Eukaryota</taxon>
        <taxon>Metazoa</taxon>
        <taxon>Ecdysozoa</taxon>
        <taxon>Arthropoda</taxon>
        <taxon>Crustacea</taxon>
        <taxon>Oligostraca</taxon>
        <taxon>Ostracoda</taxon>
        <taxon>Podocopa</taxon>
        <taxon>Podocopida</taxon>
        <taxon>Cytherocopina</taxon>
        <taxon>Cytheroidea</taxon>
        <taxon>Cytherideidae</taxon>
        <taxon>Cyprideis</taxon>
    </lineage>
</organism>
<protein>
    <submittedName>
        <fullName evidence="2">Uncharacterized protein</fullName>
    </submittedName>
</protein>